<proteinExistence type="predicted"/>
<evidence type="ECO:0000313" key="2">
    <source>
        <dbReference type="EMBL" id="CAA9356728.1"/>
    </source>
</evidence>
<accession>A0A6J4MJ01</accession>
<dbReference type="AlphaFoldDB" id="A0A6J4MJ01"/>
<keyword evidence="1" id="KW-0812">Transmembrane</keyword>
<organism evidence="2">
    <name type="scientific">uncultured Frankineae bacterium</name>
    <dbReference type="NCBI Taxonomy" id="437475"/>
    <lineage>
        <taxon>Bacteria</taxon>
        <taxon>Bacillati</taxon>
        <taxon>Actinomycetota</taxon>
        <taxon>Actinomycetes</taxon>
        <taxon>Frankiales</taxon>
        <taxon>environmental samples</taxon>
    </lineage>
</organism>
<evidence type="ECO:0000256" key="1">
    <source>
        <dbReference type="SAM" id="Phobius"/>
    </source>
</evidence>
<keyword evidence="1" id="KW-0472">Membrane</keyword>
<gene>
    <name evidence="2" type="ORF">AVDCRST_MAG16-2713</name>
</gene>
<dbReference type="EMBL" id="CADCUE010000257">
    <property type="protein sequence ID" value="CAA9356728.1"/>
    <property type="molecule type" value="Genomic_DNA"/>
</dbReference>
<protein>
    <submittedName>
        <fullName evidence="2">Uncharacterized protein</fullName>
    </submittedName>
</protein>
<reference evidence="2" key="1">
    <citation type="submission" date="2020-02" db="EMBL/GenBank/DDBJ databases">
        <authorList>
            <person name="Meier V. D."/>
        </authorList>
    </citation>
    <scope>NUCLEOTIDE SEQUENCE</scope>
    <source>
        <strain evidence="2">AVDCRST_MAG16</strain>
    </source>
</reference>
<feature type="transmembrane region" description="Helical" evidence="1">
    <location>
        <begin position="28"/>
        <end position="48"/>
    </location>
</feature>
<sequence>MTLKAVVLLVAVAFVAYRVAPRWRLPWAIPLVLVGVVLTVRTVTWLAGD</sequence>
<name>A0A6J4MJ01_9ACTN</name>
<keyword evidence="1" id="KW-1133">Transmembrane helix</keyword>